<feature type="compositionally biased region" description="Low complexity" evidence="1">
    <location>
        <begin position="216"/>
        <end position="235"/>
    </location>
</feature>
<protein>
    <submittedName>
        <fullName evidence="2">Uncharacterized protein</fullName>
    </submittedName>
</protein>
<feature type="compositionally biased region" description="Polar residues" evidence="1">
    <location>
        <begin position="39"/>
        <end position="50"/>
    </location>
</feature>
<dbReference type="EMBL" id="ML995852">
    <property type="protein sequence ID" value="KAF2767736.1"/>
    <property type="molecule type" value="Genomic_DNA"/>
</dbReference>
<feature type="compositionally biased region" description="Polar residues" evidence="1">
    <location>
        <begin position="251"/>
        <end position="273"/>
    </location>
</feature>
<feature type="compositionally biased region" description="Polar residues" evidence="1">
    <location>
        <begin position="328"/>
        <end position="341"/>
    </location>
</feature>
<feature type="region of interest" description="Disordered" evidence="1">
    <location>
        <begin position="565"/>
        <end position="587"/>
    </location>
</feature>
<gene>
    <name evidence="2" type="ORF">EJ03DRAFT_328927</name>
</gene>
<sequence>MTHCRECIWGNGINEDGHPVPLDYPKATCKTCGAAPDNTNTSNLDHQATPQFDAPTDLRQTRRHSISSRTSSRPTPPSHAPSGQSTPSPPEHTPSSQQFLRSRRGLVSTQVSSKPPSALKYSASDYSSTIGSQVSYLSGHQYPIPGGPASSVASGRSSALLSMLSTRQAHVGGFRPPSAECSVSGMIARASSMSGPETSQDAPRFDNVPIPDSRAHATSSSRHQRSASMSGSSMDSNDDWHPRHILHVRSTEGSAGRPSQQPLQPERSFNSTVFAPPRGAPSQYVPEPFHGALYTDPVPANVSAQPQQRSRRSSTSSSRAFDDCEPSPSASEGGQNATNGRQHGGRPTVSSVYSGIDSMYSAAPSTAHSQSAEHKGERRRSIRSMHSAAYSTRSATPSSRAQLTYHRPQHASGDHVGSGRGVAQSPYAQSPQDASRFTYNGFVPVHGNSAANGRRAPASSQQDRNDYATPTHSVFDSSQTSHPYNSHILGGSSNVVPSAPGGSTPTAQQYRTSTPTHSYTLSTARNPTQEQYTHFPTYKESARPVPLAQSITAAKVLSHIASQDTASVGGSQRGPSNVDASLKPQDGSAAQHNLMVDGQLAERMATMNIKMAGGTEVKIVEGSQGGKGRRVSFVIEG</sequence>
<feature type="compositionally biased region" description="Polar residues" evidence="1">
    <location>
        <begin position="389"/>
        <end position="402"/>
    </location>
</feature>
<name>A0A6G1L4I7_9PEZI</name>
<dbReference type="Proteomes" id="UP000799436">
    <property type="component" value="Unassembled WGS sequence"/>
</dbReference>
<keyword evidence="3" id="KW-1185">Reference proteome</keyword>
<feature type="region of interest" description="Disordered" evidence="1">
    <location>
        <begin position="39"/>
        <end position="123"/>
    </location>
</feature>
<feature type="region of interest" description="Disordered" evidence="1">
    <location>
        <begin position="189"/>
        <end position="529"/>
    </location>
</feature>
<feature type="compositionally biased region" description="Polar residues" evidence="1">
    <location>
        <begin position="191"/>
        <end position="201"/>
    </location>
</feature>
<evidence type="ECO:0000313" key="2">
    <source>
        <dbReference type="EMBL" id="KAF2767736.1"/>
    </source>
</evidence>
<accession>A0A6G1L4I7</accession>
<proteinExistence type="predicted"/>
<feature type="compositionally biased region" description="Polar residues" evidence="1">
    <location>
        <begin position="491"/>
        <end position="529"/>
    </location>
</feature>
<feature type="compositionally biased region" description="Polar residues" evidence="1">
    <location>
        <begin position="565"/>
        <end position="579"/>
    </location>
</feature>
<feature type="compositionally biased region" description="Polar residues" evidence="1">
    <location>
        <begin position="458"/>
        <end position="484"/>
    </location>
</feature>
<reference evidence="2" key="1">
    <citation type="journal article" date="2020" name="Stud. Mycol.">
        <title>101 Dothideomycetes genomes: a test case for predicting lifestyles and emergence of pathogens.</title>
        <authorList>
            <person name="Haridas S."/>
            <person name="Albert R."/>
            <person name="Binder M."/>
            <person name="Bloem J."/>
            <person name="Labutti K."/>
            <person name="Salamov A."/>
            <person name="Andreopoulos B."/>
            <person name="Baker S."/>
            <person name="Barry K."/>
            <person name="Bills G."/>
            <person name="Bluhm B."/>
            <person name="Cannon C."/>
            <person name="Castanera R."/>
            <person name="Culley D."/>
            <person name="Daum C."/>
            <person name="Ezra D."/>
            <person name="Gonzalez J."/>
            <person name="Henrissat B."/>
            <person name="Kuo A."/>
            <person name="Liang C."/>
            <person name="Lipzen A."/>
            <person name="Lutzoni F."/>
            <person name="Magnuson J."/>
            <person name="Mondo S."/>
            <person name="Nolan M."/>
            <person name="Ohm R."/>
            <person name="Pangilinan J."/>
            <person name="Park H.-J."/>
            <person name="Ramirez L."/>
            <person name="Alfaro M."/>
            <person name="Sun H."/>
            <person name="Tritt A."/>
            <person name="Yoshinaga Y."/>
            <person name="Zwiers L.-H."/>
            <person name="Turgeon B."/>
            <person name="Goodwin S."/>
            <person name="Spatafora J."/>
            <person name="Crous P."/>
            <person name="Grigoriev I."/>
        </authorList>
    </citation>
    <scope>NUCLEOTIDE SEQUENCE</scope>
    <source>
        <strain evidence="2">CBS 116005</strain>
    </source>
</reference>
<evidence type="ECO:0000313" key="3">
    <source>
        <dbReference type="Proteomes" id="UP000799436"/>
    </source>
</evidence>
<evidence type="ECO:0000256" key="1">
    <source>
        <dbReference type="SAM" id="MobiDB-lite"/>
    </source>
</evidence>
<dbReference type="AlphaFoldDB" id="A0A6G1L4I7"/>
<organism evidence="2 3">
    <name type="scientific">Teratosphaeria nubilosa</name>
    <dbReference type="NCBI Taxonomy" id="161662"/>
    <lineage>
        <taxon>Eukaryota</taxon>
        <taxon>Fungi</taxon>
        <taxon>Dikarya</taxon>
        <taxon>Ascomycota</taxon>
        <taxon>Pezizomycotina</taxon>
        <taxon>Dothideomycetes</taxon>
        <taxon>Dothideomycetidae</taxon>
        <taxon>Mycosphaerellales</taxon>
        <taxon>Teratosphaeriaceae</taxon>
        <taxon>Teratosphaeria</taxon>
    </lineage>
</organism>
<feature type="compositionally biased region" description="Polar residues" evidence="1">
    <location>
        <begin position="426"/>
        <end position="438"/>
    </location>
</feature>